<evidence type="ECO:0000256" key="7">
    <source>
        <dbReference type="ARBA" id="ARBA00022989"/>
    </source>
</evidence>
<dbReference type="Gene3D" id="1.20.1250.20">
    <property type="entry name" value="MFS general substrate transporter like domains"/>
    <property type="match status" value="1"/>
</dbReference>
<feature type="transmembrane region" description="Helical" evidence="10">
    <location>
        <begin position="270"/>
        <end position="289"/>
    </location>
</feature>
<evidence type="ECO:0000256" key="3">
    <source>
        <dbReference type="ARBA" id="ARBA00022448"/>
    </source>
</evidence>
<evidence type="ECO:0000256" key="4">
    <source>
        <dbReference type="ARBA" id="ARBA00022554"/>
    </source>
</evidence>
<feature type="transmembrane region" description="Helical" evidence="10">
    <location>
        <begin position="309"/>
        <end position="332"/>
    </location>
</feature>
<feature type="transmembrane region" description="Helical" evidence="10">
    <location>
        <begin position="135"/>
        <end position="153"/>
    </location>
</feature>
<keyword evidence="6 10" id="KW-0029">Amino-acid transport</keyword>
<evidence type="ECO:0000256" key="5">
    <source>
        <dbReference type="ARBA" id="ARBA00022692"/>
    </source>
</evidence>
<keyword evidence="8 10" id="KW-0072">Autophagy</keyword>
<dbReference type="GO" id="GO:0032974">
    <property type="term" value="P:amino acid transmembrane export from vacuole"/>
    <property type="evidence" value="ECO:0007669"/>
    <property type="project" value="InterPro"/>
</dbReference>
<dbReference type="PANTHER" id="PTHR23519">
    <property type="entry name" value="AUTOPHAGY-RELATED PROTEIN 22"/>
    <property type="match status" value="1"/>
</dbReference>
<dbReference type="PANTHER" id="PTHR23519:SF1">
    <property type="entry name" value="AUTOPHAGY-RELATED PROTEIN 22"/>
    <property type="match status" value="1"/>
</dbReference>
<protein>
    <recommendedName>
        <fullName evidence="10">Autophagy-related protein</fullName>
    </recommendedName>
</protein>
<dbReference type="Proteomes" id="UP000095009">
    <property type="component" value="Unassembled WGS sequence"/>
</dbReference>
<dbReference type="InterPro" id="IPR036259">
    <property type="entry name" value="MFS_trans_sf"/>
</dbReference>
<feature type="transmembrane region" description="Helical" evidence="10">
    <location>
        <begin position="445"/>
        <end position="468"/>
    </location>
</feature>
<dbReference type="Pfam" id="PF11700">
    <property type="entry name" value="ATG22"/>
    <property type="match status" value="1"/>
</dbReference>
<feature type="transmembrane region" description="Helical" evidence="10">
    <location>
        <begin position="508"/>
        <end position="531"/>
    </location>
</feature>
<evidence type="ECO:0000256" key="6">
    <source>
        <dbReference type="ARBA" id="ARBA00022970"/>
    </source>
</evidence>
<feature type="transmembrane region" description="Helical" evidence="10">
    <location>
        <begin position="474"/>
        <end position="496"/>
    </location>
</feature>
<dbReference type="OrthoDB" id="42657at2759"/>
<feature type="transmembrane region" description="Helical" evidence="10">
    <location>
        <begin position="103"/>
        <end position="123"/>
    </location>
</feature>
<dbReference type="InterPro" id="IPR024671">
    <property type="entry name" value="Atg22-like"/>
</dbReference>
<keyword evidence="12" id="KW-1185">Reference proteome</keyword>
<evidence type="ECO:0000256" key="9">
    <source>
        <dbReference type="ARBA" id="ARBA00023136"/>
    </source>
</evidence>
<keyword evidence="9 10" id="KW-0472">Membrane</keyword>
<feature type="transmembrane region" description="Helical" evidence="10">
    <location>
        <begin position="378"/>
        <end position="398"/>
    </location>
</feature>
<dbReference type="CDD" id="cd17483">
    <property type="entry name" value="MFS_Atg22_like"/>
    <property type="match status" value="1"/>
</dbReference>
<comment type="subcellular location">
    <subcellularLocation>
        <location evidence="1 10">Vacuole membrane</location>
        <topology evidence="1 10">Multi-pass membrane protein</topology>
    </subcellularLocation>
</comment>
<evidence type="ECO:0000256" key="2">
    <source>
        <dbReference type="ARBA" id="ARBA00006978"/>
    </source>
</evidence>
<gene>
    <name evidence="11" type="ORF">NADFUDRAFT_45065</name>
</gene>
<dbReference type="STRING" id="857566.A0A1E3PTD7"/>
<organism evidence="11 12">
    <name type="scientific">Nadsonia fulvescens var. elongata DSM 6958</name>
    <dbReference type="NCBI Taxonomy" id="857566"/>
    <lineage>
        <taxon>Eukaryota</taxon>
        <taxon>Fungi</taxon>
        <taxon>Dikarya</taxon>
        <taxon>Ascomycota</taxon>
        <taxon>Saccharomycotina</taxon>
        <taxon>Dipodascomycetes</taxon>
        <taxon>Dipodascales</taxon>
        <taxon>Dipodascales incertae sedis</taxon>
        <taxon>Nadsonia</taxon>
    </lineage>
</organism>
<evidence type="ECO:0000256" key="10">
    <source>
        <dbReference type="RuleBase" id="RU363073"/>
    </source>
</evidence>
<dbReference type="GO" id="GO:0006914">
    <property type="term" value="P:autophagy"/>
    <property type="evidence" value="ECO:0007669"/>
    <property type="project" value="UniProtKB-KW"/>
</dbReference>
<dbReference type="InterPro" id="IPR050495">
    <property type="entry name" value="ATG22/LtaA_families"/>
</dbReference>
<feature type="transmembrane region" description="Helical" evidence="10">
    <location>
        <begin position="20"/>
        <end position="41"/>
    </location>
</feature>
<dbReference type="InterPro" id="IPR044738">
    <property type="entry name" value="Atg22"/>
</dbReference>
<sequence>MLSNEESDPTSARELAGWYSYSWAAEPFMVSVVGTYVPILLEQFARYNGVLLADHLTPCMSTSSHNITDDPTSPLPFPGDNDTNEAVKCVVKVFGSYIDTSSFALYTFSISVLIQTLVVISMSGAADRGNFKKRLLIAFSIMGSLSTCCFVFVKPSRFLIASLLAIISNSTFGAVSVCGNSFLPVLVDNHPAVIEEKQKLESLLEQDQSSEEVPVILHHYNSLMLVSNKVSSKISGFGIAVGYLSAFIVQIGTVLVIFKMRSSLFSIQVSIALVGLWWLIFQIPVIILLKSRPGPVLPANLHSENRTRTYRLLMLITNGGWAYICFGWRTIYSTFRDAKRMKDVVLFLITWFIISDAATTINSAAVLFARTQLDMDPISLAIIGLLVVVNGILGAILIPRIFDIKKRYPAPIPETTSLLPESDALSSSFPDSSFSETSPATAMSFVILIMAVIPLYGIVGFFTSAIGLTRPWEMYMLAVWYGFALGGLNTLARSTYSILIPKGRESIFFSLFSITDKGSSILGPMVIGLIIDKTHNIRYSFYFFLVLLMLAFVVMKMVDFERGASDAKESEMANLSD</sequence>
<reference evidence="11 12" key="1">
    <citation type="journal article" date="2016" name="Proc. Natl. Acad. Sci. U.S.A.">
        <title>Comparative genomics of biotechnologically important yeasts.</title>
        <authorList>
            <person name="Riley R."/>
            <person name="Haridas S."/>
            <person name="Wolfe K.H."/>
            <person name="Lopes M.R."/>
            <person name="Hittinger C.T."/>
            <person name="Goeker M."/>
            <person name="Salamov A.A."/>
            <person name="Wisecaver J.H."/>
            <person name="Long T.M."/>
            <person name="Calvey C.H."/>
            <person name="Aerts A.L."/>
            <person name="Barry K.W."/>
            <person name="Choi C."/>
            <person name="Clum A."/>
            <person name="Coughlan A.Y."/>
            <person name="Deshpande S."/>
            <person name="Douglass A.P."/>
            <person name="Hanson S.J."/>
            <person name="Klenk H.-P."/>
            <person name="LaButti K.M."/>
            <person name="Lapidus A."/>
            <person name="Lindquist E.A."/>
            <person name="Lipzen A.M."/>
            <person name="Meier-Kolthoff J.P."/>
            <person name="Ohm R.A."/>
            <person name="Otillar R.P."/>
            <person name="Pangilinan J.L."/>
            <person name="Peng Y."/>
            <person name="Rokas A."/>
            <person name="Rosa C.A."/>
            <person name="Scheuner C."/>
            <person name="Sibirny A.A."/>
            <person name="Slot J.C."/>
            <person name="Stielow J.B."/>
            <person name="Sun H."/>
            <person name="Kurtzman C.P."/>
            <person name="Blackwell M."/>
            <person name="Grigoriev I.V."/>
            <person name="Jeffries T.W."/>
        </authorList>
    </citation>
    <scope>NUCLEOTIDE SEQUENCE [LARGE SCALE GENOMIC DNA]</scope>
    <source>
        <strain evidence="11 12">DSM 6958</strain>
    </source>
</reference>
<keyword evidence="3 10" id="KW-0813">Transport</keyword>
<comment type="function">
    <text evidence="10">Vacuolar effluxer which mediate the efflux of amino acids resulting from autophagic degradation. The release of autophagic amino acids allows the maintenance of protein synthesis and viability during nitrogen starvation.</text>
</comment>
<keyword evidence="7 10" id="KW-1133">Transmembrane helix</keyword>
<evidence type="ECO:0000256" key="1">
    <source>
        <dbReference type="ARBA" id="ARBA00004128"/>
    </source>
</evidence>
<keyword evidence="5 10" id="KW-0812">Transmembrane</keyword>
<name>A0A1E3PTD7_9ASCO</name>
<feature type="transmembrane region" description="Helical" evidence="10">
    <location>
        <begin position="160"/>
        <end position="183"/>
    </location>
</feature>
<evidence type="ECO:0000313" key="11">
    <source>
        <dbReference type="EMBL" id="ODQ68524.1"/>
    </source>
</evidence>
<keyword evidence="4 10" id="KW-0926">Vacuole</keyword>
<feature type="transmembrane region" description="Helical" evidence="10">
    <location>
        <begin position="344"/>
        <end position="366"/>
    </location>
</feature>
<feature type="transmembrane region" description="Helical" evidence="10">
    <location>
        <begin position="537"/>
        <end position="555"/>
    </location>
</feature>
<proteinExistence type="inferred from homology"/>
<evidence type="ECO:0000313" key="12">
    <source>
        <dbReference type="Proteomes" id="UP000095009"/>
    </source>
</evidence>
<comment type="similarity">
    <text evidence="2 10">Belongs to the ATG22 family.</text>
</comment>
<dbReference type="GO" id="GO:0005774">
    <property type="term" value="C:vacuolar membrane"/>
    <property type="evidence" value="ECO:0007669"/>
    <property type="project" value="UniProtKB-SubCell"/>
</dbReference>
<accession>A0A1E3PTD7</accession>
<dbReference type="SUPFAM" id="SSF103473">
    <property type="entry name" value="MFS general substrate transporter"/>
    <property type="match status" value="1"/>
</dbReference>
<dbReference type="EMBL" id="KV454406">
    <property type="protein sequence ID" value="ODQ68524.1"/>
    <property type="molecule type" value="Genomic_DNA"/>
</dbReference>
<evidence type="ECO:0000256" key="8">
    <source>
        <dbReference type="ARBA" id="ARBA00023006"/>
    </source>
</evidence>
<dbReference type="AlphaFoldDB" id="A0A1E3PTD7"/>
<feature type="transmembrane region" description="Helical" evidence="10">
    <location>
        <begin position="234"/>
        <end position="258"/>
    </location>
</feature>